<dbReference type="EMBL" id="SEYY01020573">
    <property type="protein sequence ID" value="KAB7497199.1"/>
    <property type="molecule type" value="Genomic_DNA"/>
</dbReference>
<evidence type="ECO:0000313" key="3">
    <source>
        <dbReference type="EMBL" id="KAB7497199.1"/>
    </source>
</evidence>
<keyword evidence="2" id="KW-0520">NAD</keyword>
<gene>
    <name evidence="3" type="ORF">Anas_07315</name>
</gene>
<comment type="caution">
    <text evidence="3">The sequence shown here is derived from an EMBL/GenBank/DDBJ whole genome shotgun (WGS) entry which is preliminary data.</text>
</comment>
<dbReference type="InterPro" id="IPR016163">
    <property type="entry name" value="Ald_DH_C"/>
</dbReference>
<dbReference type="PANTHER" id="PTHR42862:SF1">
    <property type="entry name" value="DELTA-1-PYRROLINE-5-CARBOXYLATE DEHYDROGENASE 2, ISOFORM A-RELATED"/>
    <property type="match status" value="1"/>
</dbReference>
<protein>
    <submittedName>
        <fullName evidence="3">Uncharacterized protein</fullName>
    </submittedName>
</protein>
<proteinExistence type="predicted"/>
<reference evidence="3 4" key="1">
    <citation type="journal article" date="2019" name="PLoS Biol.">
        <title>Sex chromosomes control vertical transmission of feminizing Wolbachia symbionts in an isopod.</title>
        <authorList>
            <person name="Becking T."/>
            <person name="Chebbi M.A."/>
            <person name="Giraud I."/>
            <person name="Moumen B."/>
            <person name="Laverre T."/>
            <person name="Caubet Y."/>
            <person name="Peccoud J."/>
            <person name="Gilbert C."/>
            <person name="Cordaux R."/>
        </authorList>
    </citation>
    <scope>NUCLEOTIDE SEQUENCE [LARGE SCALE GENOMIC DNA]</scope>
    <source>
        <strain evidence="3">ANa2</strain>
        <tissue evidence="3">Whole body excluding digestive tract and cuticle</tissue>
    </source>
</reference>
<organism evidence="3 4">
    <name type="scientific">Armadillidium nasatum</name>
    <dbReference type="NCBI Taxonomy" id="96803"/>
    <lineage>
        <taxon>Eukaryota</taxon>
        <taxon>Metazoa</taxon>
        <taxon>Ecdysozoa</taxon>
        <taxon>Arthropoda</taxon>
        <taxon>Crustacea</taxon>
        <taxon>Multicrustacea</taxon>
        <taxon>Malacostraca</taxon>
        <taxon>Eumalacostraca</taxon>
        <taxon>Peracarida</taxon>
        <taxon>Isopoda</taxon>
        <taxon>Oniscidea</taxon>
        <taxon>Crinocheta</taxon>
        <taxon>Armadillidiidae</taxon>
        <taxon>Armadillidium</taxon>
    </lineage>
</organism>
<keyword evidence="1" id="KW-0560">Oxidoreductase</keyword>
<dbReference type="AlphaFoldDB" id="A0A5N5SU56"/>
<keyword evidence="4" id="KW-1185">Reference proteome</keyword>
<dbReference type="GO" id="GO:0003842">
    <property type="term" value="F:L-glutamate gamma-semialdehyde dehydrogenase activity"/>
    <property type="evidence" value="ECO:0007669"/>
    <property type="project" value="TreeGrafter"/>
</dbReference>
<dbReference type="GO" id="GO:0010133">
    <property type="term" value="P:L-proline catabolic process to L-glutamate"/>
    <property type="evidence" value="ECO:0007669"/>
    <property type="project" value="TreeGrafter"/>
</dbReference>
<sequence length="86" mass="10009">MYKLECEKCIKQRKKRLFLGILLSRSYNVERHSLKWLEATTEKLKNSAGNFYINDKSTGSVVAQQPFGGSRLSDENNPFYTLYKIL</sequence>
<evidence type="ECO:0000313" key="4">
    <source>
        <dbReference type="Proteomes" id="UP000326759"/>
    </source>
</evidence>
<name>A0A5N5SU56_9CRUS</name>
<accession>A0A5N5SU56</accession>
<dbReference type="OrthoDB" id="5322683at2759"/>
<dbReference type="Proteomes" id="UP000326759">
    <property type="component" value="Unassembled WGS sequence"/>
</dbReference>
<dbReference type="InterPro" id="IPR050485">
    <property type="entry name" value="Proline_metab_enzyme"/>
</dbReference>
<dbReference type="Gene3D" id="3.40.605.10">
    <property type="entry name" value="Aldehyde Dehydrogenase, Chain A, domain 1"/>
    <property type="match status" value="1"/>
</dbReference>
<dbReference type="PANTHER" id="PTHR42862">
    <property type="entry name" value="DELTA-1-PYRROLINE-5-CARBOXYLATE DEHYDROGENASE 1, ISOFORM A-RELATED"/>
    <property type="match status" value="1"/>
</dbReference>
<dbReference type="Gene3D" id="3.40.309.10">
    <property type="entry name" value="Aldehyde Dehydrogenase, Chain A, domain 2"/>
    <property type="match status" value="1"/>
</dbReference>
<dbReference type="GO" id="GO:0005759">
    <property type="term" value="C:mitochondrial matrix"/>
    <property type="evidence" value="ECO:0007669"/>
    <property type="project" value="TreeGrafter"/>
</dbReference>
<evidence type="ECO:0000256" key="1">
    <source>
        <dbReference type="ARBA" id="ARBA00023002"/>
    </source>
</evidence>
<dbReference type="InterPro" id="IPR016162">
    <property type="entry name" value="Ald_DH_N"/>
</dbReference>
<evidence type="ECO:0000256" key="2">
    <source>
        <dbReference type="ARBA" id="ARBA00023027"/>
    </source>
</evidence>